<protein>
    <submittedName>
        <fullName evidence="1">Uncharacterized protein</fullName>
    </submittedName>
</protein>
<dbReference type="AlphaFoldDB" id="A0AAF1BGZ1"/>
<gene>
    <name evidence="1" type="primary">CLPTM1</name>
    <name evidence="1" type="ORF">LOC62_02G003036</name>
</gene>
<evidence type="ECO:0000313" key="2">
    <source>
        <dbReference type="Proteomes" id="UP000827549"/>
    </source>
</evidence>
<dbReference type="GeneID" id="87806282"/>
<dbReference type="EMBL" id="CP086715">
    <property type="protein sequence ID" value="WOO79512.1"/>
    <property type="molecule type" value="Genomic_DNA"/>
</dbReference>
<reference evidence="1" key="1">
    <citation type="submission" date="2023-10" db="EMBL/GenBank/DDBJ databases">
        <authorList>
            <person name="Noh H."/>
        </authorList>
    </citation>
    <scope>NUCLEOTIDE SEQUENCE</scope>
    <source>
        <strain evidence="1">DUCC4014</strain>
    </source>
</reference>
<sequence length="195" mass="20961">MSGTAAGSKSSGWGLSGGDALLRSTRPLVFVFALERAPARDDVLRLVPLVQRDERLRGAVQRLGRRVRAQRGRERDDRRRVLEYLAIVAQGDIARRAVVEQTRAQCRVLRSSVQALRSSSMPTGVSFMNSGVESNTFWNSSYVTGLRSFAAGPEAARAEVMAPRILSIESGAGAASAALEPALVLSGFVVSAIVY</sequence>
<keyword evidence="2" id="KW-1185">Reference proteome</keyword>
<dbReference type="Proteomes" id="UP000827549">
    <property type="component" value="Chromosome 2"/>
</dbReference>
<organism evidence="1 2">
    <name type="scientific">Vanrija pseudolonga</name>
    <dbReference type="NCBI Taxonomy" id="143232"/>
    <lineage>
        <taxon>Eukaryota</taxon>
        <taxon>Fungi</taxon>
        <taxon>Dikarya</taxon>
        <taxon>Basidiomycota</taxon>
        <taxon>Agaricomycotina</taxon>
        <taxon>Tremellomycetes</taxon>
        <taxon>Trichosporonales</taxon>
        <taxon>Trichosporonaceae</taxon>
        <taxon>Vanrija</taxon>
    </lineage>
</organism>
<evidence type="ECO:0000313" key="1">
    <source>
        <dbReference type="EMBL" id="WOO79512.1"/>
    </source>
</evidence>
<proteinExistence type="predicted"/>
<name>A0AAF1BGZ1_9TREE</name>
<dbReference type="RefSeq" id="XP_062625544.1">
    <property type="nucleotide sequence ID" value="XM_062769562.1"/>
</dbReference>
<accession>A0AAF1BGZ1</accession>